<reference evidence="1 2" key="1">
    <citation type="journal article" date="2016" name="Genome Announc.">
        <title>Complete Genome Sequence of Thiostrepton-Producing Streptomyces laurentii ATCC 31255.</title>
        <authorList>
            <person name="Doi K."/>
            <person name="Fujino Y."/>
            <person name="Nagayoshi Y."/>
            <person name="Ohshima T."/>
            <person name="Ogata S."/>
        </authorList>
    </citation>
    <scope>NUCLEOTIDE SEQUENCE [LARGE SCALE GENOMIC DNA]</scope>
    <source>
        <strain evidence="1 2">ATCC 31255</strain>
    </source>
</reference>
<evidence type="ECO:0000313" key="1">
    <source>
        <dbReference type="EMBL" id="BAU88051.1"/>
    </source>
</evidence>
<sequence>MWVSARSSTMKWKSPFAAEKVSVTSVGWPGPISHSRSLKSVIVVRNPADGSSTVTGITSLTCSFPVLPERVVQVDMRPAGAPVLVRFFLSAGGELGSWRARQ</sequence>
<dbReference type="EMBL" id="AP017424">
    <property type="protein sequence ID" value="BAU88051.1"/>
    <property type="molecule type" value="Genomic_DNA"/>
</dbReference>
<dbReference type="AlphaFoldDB" id="A0A160P9N7"/>
<accession>A0A160P9N7</accession>
<name>A0A160P9N7_STRLU</name>
<proteinExistence type="predicted"/>
<dbReference type="Proteomes" id="UP000217676">
    <property type="component" value="Chromosome"/>
</dbReference>
<organism evidence="1 2">
    <name type="scientific">Streptomyces laurentii</name>
    <dbReference type="NCBI Taxonomy" id="39478"/>
    <lineage>
        <taxon>Bacteria</taxon>
        <taxon>Bacillati</taxon>
        <taxon>Actinomycetota</taxon>
        <taxon>Actinomycetes</taxon>
        <taxon>Kitasatosporales</taxon>
        <taxon>Streptomycetaceae</taxon>
        <taxon>Streptomyces</taxon>
    </lineage>
</organism>
<gene>
    <name evidence="1" type="ORF">SLA_7185</name>
</gene>
<keyword evidence="2" id="KW-1185">Reference proteome</keyword>
<dbReference type="KEGG" id="slau:SLA_7185"/>
<protein>
    <submittedName>
        <fullName evidence="1">Uncharacterized protein</fullName>
    </submittedName>
</protein>
<evidence type="ECO:0000313" key="2">
    <source>
        <dbReference type="Proteomes" id="UP000217676"/>
    </source>
</evidence>